<proteinExistence type="predicted"/>
<keyword evidence="2" id="KW-1185">Reference proteome</keyword>
<dbReference type="SUPFAM" id="SSF81383">
    <property type="entry name" value="F-box domain"/>
    <property type="match status" value="1"/>
</dbReference>
<evidence type="ECO:0000313" key="1">
    <source>
        <dbReference type="EMBL" id="KAK7022624.1"/>
    </source>
</evidence>
<sequence length="411" mass="46424">MPSTLPNEVYIEILALAVHMGRTWGEDMAMRGAIALVCRLWRFIVNSDASIWRNVIVRYGMAWKHIAFVLDRAAHMSPPLNILVNTEVYSSGKTIGPCPNEDSLLHWLSSVGPLLAELTPRADRIEVRSFNQPAVRSILTAMEFSTAYAVSDLFFAASSPHDAPTSMPGPGGDSERLDLLGITPYWDATVYDSLVELRLAEITDLFPWPALRMALESCHVLRTLGLTNVACRNTQDGEAISLPHLVVLHFTYTSVAHVAVLRLIITPGVTELRLQSFGRRGWRELFNAVSPLFPSLQQLCLAIWSYSEVAIHVFPRLHNVVCVDIRHTSPKFLEEMREATQRPLMRRLRKWIVPSGITVAQANRLLTWPGEGIEALYEGVPWNKDVDGSRYLRWTKVDWEFRVRGVKSWDD</sequence>
<dbReference type="InterPro" id="IPR036047">
    <property type="entry name" value="F-box-like_dom_sf"/>
</dbReference>
<comment type="caution">
    <text evidence="1">The sequence shown here is derived from an EMBL/GenBank/DDBJ whole genome shotgun (WGS) entry which is preliminary data.</text>
</comment>
<dbReference type="SUPFAM" id="SSF52047">
    <property type="entry name" value="RNI-like"/>
    <property type="match status" value="1"/>
</dbReference>
<evidence type="ECO:0008006" key="3">
    <source>
        <dbReference type="Google" id="ProtNLM"/>
    </source>
</evidence>
<dbReference type="Gene3D" id="1.20.1280.50">
    <property type="match status" value="1"/>
</dbReference>
<gene>
    <name evidence="1" type="ORF">R3P38DRAFT_3196024</name>
</gene>
<dbReference type="EMBL" id="JAWWNJ010000037">
    <property type="protein sequence ID" value="KAK7022624.1"/>
    <property type="molecule type" value="Genomic_DNA"/>
</dbReference>
<reference evidence="1 2" key="1">
    <citation type="journal article" date="2024" name="J Genomics">
        <title>Draft genome sequencing and assembly of Favolaschia claudopus CIRM-BRFM 2984 isolated from oak limbs.</title>
        <authorList>
            <person name="Navarro D."/>
            <person name="Drula E."/>
            <person name="Chaduli D."/>
            <person name="Cazenave R."/>
            <person name="Ahrendt S."/>
            <person name="Wang J."/>
            <person name="Lipzen A."/>
            <person name="Daum C."/>
            <person name="Barry K."/>
            <person name="Grigoriev I.V."/>
            <person name="Favel A."/>
            <person name="Rosso M.N."/>
            <person name="Martin F."/>
        </authorList>
    </citation>
    <scope>NUCLEOTIDE SEQUENCE [LARGE SCALE GENOMIC DNA]</scope>
    <source>
        <strain evidence="1 2">CIRM-BRFM 2984</strain>
    </source>
</reference>
<dbReference type="AlphaFoldDB" id="A0AAW0BAL0"/>
<name>A0AAW0BAL0_9AGAR</name>
<organism evidence="1 2">
    <name type="scientific">Favolaschia claudopus</name>
    <dbReference type="NCBI Taxonomy" id="2862362"/>
    <lineage>
        <taxon>Eukaryota</taxon>
        <taxon>Fungi</taxon>
        <taxon>Dikarya</taxon>
        <taxon>Basidiomycota</taxon>
        <taxon>Agaricomycotina</taxon>
        <taxon>Agaricomycetes</taxon>
        <taxon>Agaricomycetidae</taxon>
        <taxon>Agaricales</taxon>
        <taxon>Marasmiineae</taxon>
        <taxon>Mycenaceae</taxon>
        <taxon>Favolaschia</taxon>
    </lineage>
</organism>
<dbReference type="Proteomes" id="UP001362999">
    <property type="component" value="Unassembled WGS sequence"/>
</dbReference>
<protein>
    <recommendedName>
        <fullName evidence="3">F-box domain-containing protein</fullName>
    </recommendedName>
</protein>
<evidence type="ECO:0000313" key="2">
    <source>
        <dbReference type="Proteomes" id="UP001362999"/>
    </source>
</evidence>
<accession>A0AAW0BAL0</accession>